<feature type="signal peptide" evidence="2">
    <location>
        <begin position="1"/>
        <end position="23"/>
    </location>
</feature>
<sequence>MARLTCTALFYVVIFAFTSSVLAGPGCARRLQGQDTCLTQCDKNWGWPGKRMGTDRWGNVVEATVTDMATGSIVTKQCRLRPESVSSAVPSETAPVANVASEVSLISTTSLTSTLVSVNQTAAPTSNNSVIPTNTSSKSSSASSKLSTSSQTTTRSSTRASQLSPSSSSLPPPAPTTSTATPSPETTTAPPPSPSPSPESSSKEPAKPAATTANASVQNVATGGGSSSASDSDIQQYLSAHNSVRAQHGASPLTWSDDAAAKAQTWANGCVFEHSGGSLGPLGENLSAGTAASFGISEAIKTWTDEVSEYDPNNPQPSHFTQVVWKATTQVGCAVQSCDGIFASSFGKAKFFVCEYSPQGNFIGAFAQNVQV</sequence>
<evidence type="ECO:0000313" key="5">
    <source>
        <dbReference type="Proteomes" id="UP001497453"/>
    </source>
</evidence>
<reference evidence="5" key="1">
    <citation type="submission" date="2024-04" db="EMBL/GenBank/DDBJ databases">
        <authorList>
            <person name="Shaw F."/>
            <person name="Minotto A."/>
        </authorList>
    </citation>
    <scope>NUCLEOTIDE SEQUENCE [LARGE SCALE GENOMIC DNA]</scope>
</reference>
<name>A0ABP1CMU9_9APHY</name>
<dbReference type="PANTHER" id="PTHR10334">
    <property type="entry name" value="CYSTEINE-RICH SECRETORY PROTEIN-RELATED"/>
    <property type="match status" value="1"/>
</dbReference>
<feature type="compositionally biased region" description="Polar residues" evidence="1">
    <location>
        <begin position="212"/>
        <end position="221"/>
    </location>
</feature>
<feature type="compositionally biased region" description="Low complexity" evidence="1">
    <location>
        <begin position="176"/>
        <end position="188"/>
    </location>
</feature>
<evidence type="ECO:0000256" key="1">
    <source>
        <dbReference type="SAM" id="MobiDB-lite"/>
    </source>
</evidence>
<dbReference type="InterPro" id="IPR014044">
    <property type="entry name" value="CAP_dom"/>
</dbReference>
<feature type="compositionally biased region" description="Polar residues" evidence="1">
    <location>
        <begin position="124"/>
        <end position="134"/>
    </location>
</feature>
<feature type="region of interest" description="Disordered" evidence="1">
    <location>
        <begin position="124"/>
        <end position="233"/>
    </location>
</feature>
<proteinExistence type="predicted"/>
<dbReference type="InterPro" id="IPR035940">
    <property type="entry name" value="CAP_sf"/>
</dbReference>
<evidence type="ECO:0000313" key="4">
    <source>
        <dbReference type="EMBL" id="CAL1695992.1"/>
    </source>
</evidence>
<gene>
    <name evidence="4" type="ORF">GFSPODELE1_LOCUS986</name>
</gene>
<protein>
    <recommendedName>
        <fullName evidence="3">SCP domain-containing protein</fullName>
    </recommendedName>
</protein>
<dbReference type="InterPro" id="IPR001283">
    <property type="entry name" value="CRISP-related"/>
</dbReference>
<evidence type="ECO:0000256" key="2">
    <source>
        <dbReference type="SAM" id="SignalP"/>
    </source>
</evidence>
<feature type="domain" description="SCP" evidence="3">
    <location>
        <begin position="232"/>
        <end position="364"/>
    </location>
</feature>
<evidence type="ECO:0000259" key="3">
    <source>
        <dbReference type="SMART" id="SM00198"/>
    </source>
</evidence>
<dbReference type="Pfam" id="PF00188">
    <property type="entry name" value="CAP"/>
    <property type="match status" value="1"/>
</dbReference>
<dbReference type="Gene3D" id="3.40.33.10">
    <property type="entry name" value="CAP"/>
    <property type="match status" value="1"/>
</dbReference>
<dbReference type="Proteomes" id="UP001497453">
    <property type="component" value="Chromosome 1"/>
</dbReference>
<organism evidence="4 5">
    <name type="scientific">Somion occarium</name>
    <dbReference type="NCBI Taxonomy" id="3059160"/>
    <lineage>
        <taxon>Eukaryota</taxon>
        <taxon>Fungi</taxon>
        <taxon>Dikarya</taxon>
        <taxon>Basidiomycota</taxon>
        <taxon>Agaricomycotina</taxon>
        <taxon>Agaricomycetes</taxon>
        <taxon>Polyporales</taxon>
        <taxon>Cerrenaceae</taxon>
        <taxon>Somion</taxon>
    </lineage>
</organism>
<dbReference type="SMART" id="SM00198">
    <property type="entry name" value="SCP"/>
    <property type="match status" value="1"/>
</dbReference>
<feature type="chain" id="PRO_5046693262" description="SCP domain-containing protein" evidence="2">
    <location>
        <begin position="24"/>
        <end position="372"/>
    </location>
</feature>
<keyword evidence="2" id="KW-0732">Signal</keyword>
<dbReference type="EMBL" id="OZ037944">
    <property type="protein sequence ID" value="CAL1695992.1"/>
    <property type="molecule type" value="Genomic_DNA"/>
</dbReference>
<accession>A0ABP1CMU9</accession>
<keyword evidence="5" id="KW-1185">Reference proteome</keyword>
<dbReference type="SUPFAM" id="SSF55797">
    <property type="entry name" value="PR-1-like"/>
    <property type="match status" value="1"/>
</dbReference>
<feature type="compositionally biased region" description="Low complexity" evidence="1">
    <location>
        <begin position="135"/>
        <end position="169"/>
    </location>
</feature>
<dbReference type="PRINTS" id="PR00837">
    <property type="entry name" value="V5TPXLIKE"/>
</dbReference>